<dbReference type="Pfam" id="PF07520">
    <property type="entry name" value="SrfB"/>
    <property type="match status" value="1"/>
</dbReference>
<dbReference type="EMBL" id="CABEEZ010000122">
    <property type="protein sequence ID" value="VTR50559.1"/>
    <property type="molecule type" value="Genomic_DNA"/>
</dbReference>
<sequence>MPPAGVSTVRQSIAYKNRLHSRLRWLSLINDQGQPLSSLPPEERLPVFTPNYSRSSLMALMLSELLAQALMQINSVAQRLSLRDGAAPRRLRNIILTLPSAMPVPEREIFRLRMHEAIALVWQGMGWHSADEDLNGIASSVPVPAVQMEWDEATCGQMVYLYNEIQVNFAGQAEAFFSAMARPDSAEPGKTLRIASVDIGGGTTDLAITQYRLEETAGNNVKVTPHLLFREGFKVAGDDILLEVIRLYLLPALQAEFKRVGVSETGSTDGRTVWPGREPSIAATSDTATFHPTRSGDPGTL</sequence>
<reference evidence="2" key="1">
    <citation type="submission" date="2019-05" db="EMBL/GenBank/DDBJ databases">
        <authorList>
            <consortium name="Pathogen Informatics"/>
        </authorList>
    </citation>
    <scope>NUCLEOTIDE SEQUENCE [LARGE SCALE GENOMIC DNA]</scope>
    <source>
        <strain evidence="2">NCTC12965</strain>
    </source>
</reference>
<proteinExistence type="predicted"/>
<organism evidence="2">
    <name type="scientific">Serratia fonticola</name>
    <dbReference type="NCBI Taxonomy" id="47917"/>
    <lineage>
        <taxon>Bacteria</taxon>
        <taxon>Pseudomonadati</taxon>
        <taxon>Pseudomonadota</taxon>
        <taxon>Gammaproteobacteria</taxon>
        <taxon>Enterobacterales</taxon>
        <taxon>Yersiniaceae</taxon>
        <taxon>Serratia</taxon>
    </lineage>
</organism>
<dbReference type="AlphaFoldDB" id="A0A4U9VWT6"/>
<evidence type="ECO:0000256" key="1">
    <source>
        <dbReference type="SAM" id="MobiDB-lite"/>
    </source>
</evidence>
<feature type="region of interest" description="Disordered" evidence="1">
    <location>
        <begin position="264"/>
        <end position="301"/>
    </location>
</feature>
<protein>
    <submittedName>
        <fullName evidence="2">Uncharacterized protein conserved in bacteria, putative virulence factor</fullName>
    </submittedName>
</protein>
<evidence type="ECO:0000313" key="2">
    <source>
        <dbReference type="EMBL" id="VTR50559.1"/>
    </source>
</evidence>
<accession>A0A4U9VWT6</accession>
<dbReference type="InterPro" id="IPR009216">
    <property type="entry name" value="Virulence_factor_SrfB"/>
</dbReference>
<feature type="compositionally biased region" description="Polar residues" evidence="1">
    <location>
        <begin position="282"/>
        <end position="292"/>
    </location>
</feature>
<gene>
    <name evidence="2" type="ORF">NCTC12965_06002</name>
</gene>
<name>A0A4U9VWT6_SERFO</name>